<evidence type="ECO:0000256" key="5">
    <source>
        <dbReference type="ARBA" id="ARBA00023004"/>
    </source>
</evidence>
<dbReference type="FunFam" id="1.10.630.10:FF:000072">
    <property type="entry name" value="3-hydroxyphenylacetate 6 hydroxylase"/>
    <property type="match status" value="1"/>
</dbReference>
<keyword evidence="4" id="KW-0560">Oxidoreductase</keyword>
<sequence length="4535" mass="507763">MNTPQNASPSLHDPGESLDANNTPASSSAPAPVSVPPATTRGRAPSAASRAPSSRAHTPAAQSDSVERKSSVSYGHHRQTSIVHGYQHSRNPSHVSSTGASPISPGIILAQAPKDGPTLRQSPSSSTLNAPADQVPLRRLERMHSGRIKREHEPHLHHHHHHNHRHHRSRSRQHHQQEPTTVGEYALHHLLNEFISEANDKINRCVSERDDALIRVEAICGPGADHAFDQLIKALGHIVRPRPKPLIDALMIWRKSKSDELTPIHTQLQAARAQATNGSATARRADLSQVSTNSSSASLPSHTDPATIITLEQNLRQGERRSAISVYILCRVLMQVISQCTLAALTNDIAERLEDVIYGQLRNFDSEALAYSALKQSQWNMFGQLLGVMGNLRFDKVADRYVSDLEAAQRRLSIKGNADKDLENHTALLVHSMRWLKIQTQPEAAWDKSCDLLNLLAGFFAGVHGKPVKYAYCQLFEDLLLPVASKATTELNSPKWRQVLDILKVRLNQLLAKPKHWAQAFPIFAVTICVSPNDVFQQQWLSTALHQLQPKLKERTTRGHALKALCRLVWVYLYRASETQLTTFKKLDDIIRLVFMTGKKSLLSTEPSIADPLIQLIRIIGFKHQDLCFRSIIFPLMNADVIITGRDRRIENLDPEKMVIAIRAFLAIMSDLEKGDQPPFPVSFECDALTDPFSRSPNSHRRSLSQTQAPMNGAKVERLSKPVMTAGFGDVAKESYVKFCKILGEITIICDETFGGQKVLDEKFSAQTIPKTPMADAFSFSRRDELFNSPEVRQNFYDLLHVAVQALPRCLSPQIPLKNLINLLCTGTAHVQNHIASSSAQSLKSIARQSHAQLVTIGFARFIFNFDDRYATVSAGSLLGHGHIESTLRLYVELLEIWIEELKSQPQMATPDLHDDEYARGMPSDLNRSRVFAHVDEIESHGLFFLCSPSRHVRAYAVRVLSLITKFDTALGQPSTRIISVLEGSSQQVIDVNDEKLSLAERSRLQKGLRKSNMNNTLVELCSSETVHDLALWSKAFPNLIRLSSQICPQAVLLTRDIVCARLSHAHRIISTLAEGPRANTYAALETAFSQRMVGRTAFSPPEVTIEQWKLHLIFACTTLTNTGGSQQPPVPRESFQHSRKGSKASSINQEKIGSAYELFAKVVPFLSAIHPGVREAAVHGLGAINTNLFRPLLEALQPSVSICSEDARQWLMIHQRSLNSPRRSRRSDSLRTELTHLYQLTSHCLFETEVYNDEWILQNLVSFTKDLRIFLNDEDVQNQWDFQKLRTYYCGLVEVLYEGIHKTKDPIRWMPFHARKAAFSMMEDWCGFSPNQTQIRQKENHMRKSILDQEQDSRNRGNVTAKLEIEKKDLRTAALSAMASLCAGPVMVSTDGQITMQFDVRRMLKWIDAIFDSASDRTHATGRRALRNLLVHNSEHSFLLSHSIEECYHAKNPKALFSYFTVATQVLTDAVEDRIPFWKILSAALYTLGNENSEIRMKSARLLRTLEERLGKSSKLQDLDISISDKTTAVYKLAQFEISRRLAKQHADMAFHVFSEFTRYFGGLVPDHQRNMVAAMLPWIQTVELQLLPSGGPTASSYMLMVNLFEITARSSSVLHNEIQALWQALATGPYGGNVQVVLDFIIAICLDRREQNFVDYAKQIVVFLSTTAAGLKVIEFLLLQITPKAMIAEKRPPPSIPQDPTNLPYIADLAQVLPIGNRQSGLSLGQLALMLLVDLVVSPVQLPKNKIPLLLQVVVVQWDHYTPLVQDQAREMLVHMIHELVISQIGPEHTGPSKQGIEDLIESIRQHDPKVVWSYEETDNKGLNSNSNGVPEPMVFVIEEVVRVLSFSYDDIRTGDNIRRDWARMSLVWATTCAVRHVACRSFQIFRCIIDSLDRQMMADMLARLTNTIADDENDCLTFSQEILITLRTIISALEPEDLIQYPQLFWTTSACLDTIFEQEFQASLSMLDRLLDKLDLSDPAVIKLFNENKPAKWDGEFEGLQPLVYKGLRSNACLDRSLEMLERMIKLPSSSLIGGDNRLLFTLLANLPRYLHCFEDDSNEQTCFESADSLAGVAEAQQLPDLAHALNGFANQGYRNANDFLTQVVAAARAAWFPTMEYQSLIFLIGLLNNQTPWFRVTVMQLLCVLIPQIDMRRPEIVSQGPDLISPLLRLLQTSYCQQALDVLDNIMSVTGTPLDNKHLRMSMAGSHSTRATRKEYDSTKSLYGIPEESGWSIPMPAIQAERARKNVMAVYYTCLDTAPADGAEITSTPDVAFTTEDQYGSYFDQRSATAMSDSIRADGSMSELVLKLDSLDDFFDDRKPITTREASRGSVENRENVYEQQTLPILHKSLKRNASVTSFQNGFSDTRFALAREPVVMNPGAFASNPAAVVTRPALHARKGNGMMAVEVDDELQLMRASAGLLSDLQAALSKLLWKRGDKGRVHQFVRARDLDHVIQLIEPFQGEPQLLDAHLKTLLPPIVEAYLAFLQVTQAKSPSSLIVSLDVAASKLLYTFCKVRGEKIIIGFLNNEPRYLELILTNLEDFKILSAESEIAWEKSYVLLLWLTHLMLVPFDLSSISAVAQPSEVHEHMSLQPQVPSIARRVIALGIHYLASATREQDAAAKMLVRLVTRPDMQRLELPVALVSWALTKLLNPSASPNSNLHTFLGPLRFLVGMTVSVDTPEVASLMPSIYSVGQKLMDDAMLAFLSSSAVTKKLVVKLLRNIALLSLQCSFDSLIDFFEASNVLEETIEYCLQSLEDRDTPVRFAASKALSMIVLRIDPEMGHEVIQAVLESFKEDMPKSSSKPDFGAANALRWHGLTLTLAHALFRRSASPQQLPEILNALLLALSFEQRSAVGTPKLRPIVSALISSSDASVSQVLPRLVRAFSRLSQSGFLTTPILNLSDCLPRIAHDASAPLTEWRIVGLQAVDLMIQADTIGADILPGLLSALDAGLNDYTITERGDVGSLVRTQAIQCVQSMWKSTQTQIDAGSRHLLEGNIIRLSLEKMDRIRLQAARCLKEDLNAKSVSDMDVMSHQYFLNLFAPLNDDPPSWKQLIAYLLDALPSIVSPDRPFKWRVLLSLVQKAHFKSNNIPRILAAVEVYQALVEKPTARADTLKKLVSMLRTNPYPTVRTAVAECLFLATGDQALKIIDWNKPSQAYDVPIDMRCFSLPHYPNGSPMKRGPHGALRPCGGTQANEHPIRFISIILLLLPLSYFVTNEFIRKNARITGFNGPPGKPVFGNIPDIKYNAAEKYREWSKTYGDVYQIQLGNIPVIVCNSAEACRVLFGHFSQALSSRPVFYTFHKVLSNTAGTTIGTSPFSDSLKRRRKGAASALNKPSVASYVGHLDVETLAFVKEGLEYGAAGTQAVDPMPMIQRLSLSLALTLNWGTRLGSRNDPLFHEITEVEEEISKFRSTSGNMQDYVPFLRLNPFNAGSTRAREMRQRRDVYLTKLNKDLDDRMAKGTHKPCIQANVIQDKEAKLNKEELTSISLTMLSGGLDTVTTLVAWSIALLGQRPDIQDKAIREIRKMFSEDEILCAPEDEMKCEYVMALVKECLRYYTVLRLALPRATVKDITYEGKLIPAGTTIYLNAWACNMDPAVWKDPEVFRPERWLEQPDAPLFTYGVGYRMCAGSLLANRELYLVFMRMLSCFEIEKGTEVETHPVKGSSDPTSLVSLPHRYEVKFRPRNEVKLREQITAKEKDLDAEMAFGGHDYLGKRDDDLGRRPGSQPWSWSTALRMRRRRLAMGLLGAFLIWLFVHNIPTDLGSVDQRMGRPLRPGHQVNGVEFGYRPPARPAQQAAHPNTPSKEPTGPPPKPQSIGTQENHYYAGPVKFYRLARTIQAIARTMGHRKDNKNVLFAASNLKSAANLLPMACEMARVDKNFVHFTLFGRDAIPLEDVLEINGVDRDSCDIFIHDARCDYSEYSTDARAEASVVGALGHIHMYMHPQAVVIDDSSVEDAFFIRGLRSKLSTLATPLVEVPKGKYEDFLWMTRLDTGGLTSWHKPSVNILIHAQPQSSGSLLRLLHSIKTADYSGLPHPDITIDLPPDVEPFARDYLRDFEWPPHQDPTGPRQRKVKVHHRISTAKTTTETNALRFLESFYPVDPDNSHVLLLSTQTELSPLYYQYLMYHILQHRYSAYGSDDGDNLFGVVLATPDAYLNGTGPFHTLTMIDTEKKLKSLDDLTVPFLWQAPNADAALIFGDVWAEVHDYLKNRLRAAHDTSSVHQAPTKRAKLVSETQPGWLEYMLELMRARGWRNHYPAQLGAGAWATVHRDLFQRPEEYMNKPAKLEDELKETEQTKTRDDEEPFLSAEPAADQIRRQEAYLAQKEHDTLQHSQPLHALLPYETELTEIGHLPALEFTGQKVERDDFARLATEYRPLLRSQVGGCNAAEASNDRKYDLGKTGDLFCFIGQPDLEEEAEEEDMDEKTAKATLGDEISEPASYAVAEPKEHATSPETAAAAKEAPLDSAAKQKLAHMKVEPPVINQVNQEEPEEKGKAPVDEPSPKHGGGTLKPVVEDLGPPKVKGGQ</sequence>
<dbReference type="Proteomes" id="UP000779574">
    <property type="component" value="Unassembled WGS sequence"/>
</dbReference>
<dbReference type="Pfam" id="PF14222">
    <property type="entry name" value="MOR2-PAG1_N"/>
    <property type="match status" value="1"/>
</dbReference>
<feature type="binding site" description="axial binding residue" evidence="8">
    <location>
        <position position="3636"/>
    </location>
    <ligand>
        <name>heme</name>
        <dbReference type="ChEBI" id="CHEBI:30413"/>
    </ligand>
    <ligandPart>
        <name>Fe</name>
        <dbReference type="ChEBI" id="CHEBI:18248"/>
    </ligandPart>
</feature>
<feature type="compositionally biased region" description="Low complexity" evidence="9">
    <location>
        <begin position="3801"/>
        <end position="3815"/>
    </location>
</feature>
<feature type="domain" description="Cell morphogenesis protein N-terminal" evidence="10">
    <location>
        <begin position="319"/>
        <end position="899"/>
    </location>
</feature>
<reference evidence="14" key="2">
    <citation type="submission" date="2021-08" db="EMBL/GenBank/DDBJ databases">
        <authorList>
            <person name="Gostincar C."/>
            <person name="Sun X."/>
            <person name="Song Z."/>
            <person name="Gunde-Cimerman N."/>
        </authorList>
    </citation>
    <scope>NUCLEOTIDE SEQUENCE</scope>
    <source>
        <strain evidence="14">EXF-9911</strain>
    </source>
</reference>
<proteinExistence type="inferred from homology"/>
<dbReference type="InterPro" id="IPR001128">
    <property type="entry name" value="Cyt_P450"/>
</dbReference>
<dbReference type="GO" id="GO:0016705">
    <property type="term" value="F:oxidoreductase activity, acting on paired donors, with incorporation or reduction of molecular oxygen"/>
    <property type="evidence" value="ECO:0007669"/>
    <property type="project" value="InterPro"/>
</dbReference>
<dbReference type="PRINTS" id="PR00463">
    <property type="entry name" value="EP450I"/>
</dbReference>
<dbReference type="Pfam" id="PF14225">
    <property type="entry name" value="MOR2-PAG1_C"/>
    <property type="match status" value="1"/>
</dbReference>
<evidence type="ECO:0000256" key="3">
    <source>
        <dbReference type="ARBA" id="ARBA00022723"/>
    </source>
</evidence>
<dbReference type="Gene3D" id="1.25.10.10">
    <property type="entry name" value="Leucine-rich Repeat Variant"/>
    <property type="match status" value="1"/>
</dbReference>
<comment type="cofactor">
    <cofactor evidence="8">
        <name>heme</name>
        <dbReference type="ChEBI" id="CHEBI:30413"/>
    </cofactor>
</comment>
<evidence type="ECO:0000256" key="9">
    <source>
        <dbReference type="SAM" id="MobiDB-lite"/>
    </source>
</evidence>
<evidence type="ECO:0000256" key="8">
    <source>
        <dbReference type="PIRSR" id="PIRSR602401-1"/>
    </source>
</evidence>
<dbReference type="InterPro" id="IPR011989">
    <property type="entry name" value="ARM-like"/>
</dbReference>
<dbReference type="Pfam" id="PF00067">
    <property type="entry name" value="p450"/>
    <property type="match status" value="1"/>
</dbReference>
<feature type="region of interest" description="Disordered" evidence="9">
    <location>
        <begin position="1"/>
        <end position="138"/>
    </location>
</feature>
<organism evidence="14 15">
    <name type="scientific">Aureobasidium melanogenum</name>
    <name type="common">Aureobasidium pullulans var. melanogenum</name>
    <dbReference type="NCBI Taxonomy" id="46634"/>
    <lineage>
        <taxon>Eukaryota</taxon>
        <taxon>Fungi</taxon>
        <taxon>Dikarya</taxon>
        <taxon>Ascomycota</taxon>
        <taxon>Pezizomycotina</taxon>
        <taxon>Dothideomycetes</taxon>
        <taxon>Dothideomycetidae</taxon>
        <taxon>Dothideales</taxon>
        <taxon>Saccotheciaceae</taxon>
        <taxon>Aureobasidium</taxon>
    </lineage>
</organism>
<evidence type="ECO:0000256" key="2">
    <source>
        <dbReference type="ARBA" id="ARBA00022617"/>
    </source>
</evidence>
<dbReference type="Gene3D" id="1.10.630.10">
    <property type="entry name" value="Cytochrome P450"/>
    <property type="match status" value="1"/>
</dbReference>
<keyword evidence="2 8" id="KW-0349">Heme</keyword>
<evidence type="ECO:0000256" key="4">
    <source>
        <dbReference type="ARBA" id="ARBA00023002"/>
    </source>
</evidence>
<feature type="compositionally biased region" description="Basic and acidic residues" evidence="9">
    <location>
        <begin position="4501"/>
        <end position="4512"/>
    </location>
</feature>
<evidence type="ECO:0000259" key="12">
    <source>
        <dbReference type="Pfam" id="PF14228"/>
    </source>
</evidence>
<name>A0A9P8J954_AURME</name>
<dbReference type="PANTHER" id="PTHR12295">
    <property type="entry name" value="FURRY-RELATED"/>
    <property type="match status" value="1"/>
</dbReference>
<dbReference type="InterPro" id="IPR025481">
    <property type="entry name" value="Cell_Morphogen_C"/>
</dbReference>
<feature type="compositionally biased region" description="Low complexity" evidence="9">
    <location>
        <begin position="24"/>
        <end position="61"/>
    </location>
</feature>
<evidence type="ECO:0000313" key="14">
    <source>
        <dbReference type="EMBL" id="KAG9691457.1"/>
    </source>
</evidence>
<feature type="region of interest" description="Disordered" evidence="9">
    <location>
        <begin position="1123"/>
        <end position="1147"/>
    </location>
</feature>
<dbReference type="SUPFAM" id="SSF48371">
    <property type="entry name" value="ARM repeat"/>
    <property type="match status" value="3"/>
</dbReference>
<dbReference type="SUPFAM" id="SSF48264">
    <property type="entry name" value="Cytochrome P450"/>
    <property type="match status" value="1"/>
</dbReference>
<feature type="domain" description="Cell morphogenesis central region" evidence="12">
    <location>
        <begin position="1424"/>
        <end position="1689"/>
    </location>
</feature>
<dbReference type="Pfam" id="PF23579">
    <property type="entry name" value="ARM_TBCD"/>
    <property type="match status" value="1"/>
</dbReference>
<evidence type="ECO:0000256" key="1">
    <source>
        <dbReference type="ARBA" id="ARBA00010617"/>
    </source>
</evidence>
<evidence type="ECO:0000256" key="6">
    <source>
        <dbReference type="ARBA" id="ARBA00023033"/>
    </source>
</evidence>
<feature type="domain" description="Cell morphogenesis protein C-terminal" evidence="11">
    <location>
        <begin position="1945"/>
        <end position="2195"/>
    </location>
</feature>
<evidence type="ECO:0000259" key="13">
    <source>
        <dbReference type="Pfam" id="PF25767"/>
    </source>
</evidence>
<dbReference type="InterPro" id="IPR058033">
    <property type="entry name" value="ARM_TBCD_2nd"/>
</dbReference>
<keyword evidence="3 8" id="KW-0479">Metal-binding</keyword>
<feature type="region of interest" description="Disordered" evidence="9">
    <location>
        <begin position="3778"/>
        <end position="3828"/>
    </location>
</feature>
<feature type="compositionally biased region" description="Polar residues" evidence="9">
    <location>
        <begin position="88"/>
        <end position="101"/>
    </location>
</feature>
<dbReference type="GO" id="GO:0005506">
    <property type="term" value="F:iron ion binding"/>
    <property type="evidence" value="ECO:0007669"/>
    <property type="project" value="InterPro"/>
</dbReference>
<dbReference type="GO" id="GO:0004497">
    <property type="term" value="F:monooxygenase activity"/>
    <property type="evidence" value="ECO:0007669"/>
    <property type="project" value="UniProtKB-KW"/>
</dbReference>
<dbReference type="Pfam" id="PF25767">
    <property type="entry name" value="ARM_TBCD_2nd"/>
    <property type="match status" value="1"/>
</dbReference>
<dbReference type="InterPro" id="IPR025614">
    <property type="entry name" value="Cell_morpho_N"/>
</dbReference>
<feature type="non-terminal residue" evidence="14">
    <location>
        <position position="1"/>
    </location>
</feature>
<dbReference type="Pfam" id="PF14228">
    <property type="entry name" value="MOR2-PAG1_mid"/>
    <property type="match status" value="2"/>
</dbReference>
<dbReference type="InterPro" id="IPR002401">
    <property type="entry name" value="Cyt_P450_E_grp-I"/>
</dbReference>
<evidence type="ECO:0000256" key="7">
    <source>
        <dbReference type="ARBA" id="ARBA00060591"/>
    </source>
</evidence>
<feature type="region of interest" description="Disordered" evidence="9">
    <location>
        <begin position="281"/>
        <end position="303"/>
    </location>
</feature>
<accession>A0A9P8J954</accession>
<dbReference type="GO" id="GO:0030427">
    <property type="term" value="C:site of polarized growth"/>
    <property type="evidence" value="ECO:0007669"/>
    <property type="project" value="TreeGrafter"/>
</dbReference>
<evidence type="ECO:0000313" key="15">
    <source>
        <dbReference type="Proteomes" id="UP000779574"/>
    </source>
</evidence>
<feature type="domain" description="Cell morphogenesis central region" evidence="12">
    <location>
        <begin position="1720"/>
        <end position="1907"/>
    </location>
</feature>
<dbReference type="InterPro" id="IPR036396">
    <property type="entry name" value="Cyt_P450_sf"/>
</dbReference>
<feature type="compositionally biased region" description="Acidic residues" evidence="9">
    <location>
        <begin position="4423"/>
        <end position="4432"/>
    </location>
</feature>
<dbReference type="PANTHER" id="PTHR12295:SF30">
    <property type="entry name" value="PROTEIN FURRY"/>
    <property type="match status" value="1"/>
</dbReference>
<feature type="compositionally biased region" description="Polar residues" evidence="9">
    <location>
        <begin position="119"/>
        <end position="129"/>
    </location>
</feature>
<comment type="caution">
    <text evidence="14">The sequence shown here is derived from an EMBL/GenBank/DDBJ whole genome shotgun (WGS) entry which is preliminary data.</text>
</comment>
<comment type="similarity">
    <text evidence="1">Belongs to the cytochrome P450 family.</text>
</comment>
<feature type="compositionally biased region" description="Basic residues" evidence="9">
    <location>
        <begin position="155"/>
        <end position="174"/>
    </location>
</feature>
<evidence type="ECO:0000259" key="10">
    <source>
        <dbReference type="Pfam" id="PF14222"/>
    </source>
</evidence>
<keyword evidence="6" id="KW-0503">Monooxygenase</keyword>
<dbReference type="GO" id="GO:0000902">
    <property type="term" value="P:cell morphogenesis"/>
    <property type="evidence" value="ECO:0007669"/>
    <property type="project" value="InterPro"/>
</dbReference>
<feature type="region of interest" description="Disordered" evidence="9">
    <location>
        <begin position="4423"/>
        <end position="4535"/>
    </location>
</feature>
<dbReference type="GO" id="GO:0005938">
    <property type="term" value="C:cell cortex"/>
    <property type="evidence" value="ECO:0007669"/>
    <property type="project" value="TreeGrafter"/>
</dbReference>
<keyword evidence="5 8" id="KW-0408">Iron</keyword>
<dbReference type="EMBL" id="JAHFXF010000267">
    <property type="protein sequence ID" value="KAG9691457.1"/>
    <property type="molecule type" value="Genomic_DNA"/>
</dbReference>
<protein>
    <submittedName>
        <fullName evidence="14">Cell morphogenesis protein-like protein</fullName>
    </submittedName>
</protein>
<dbReference type="InterPro" id="IPR029473">
    <property type="entry name" value="MOR2-PAG1_mid"/>
</dbReference>
<reference evidence="14" key="1">
    <citation type="journal article" date="2021" name="J Fungi (Basel)">
        <title>Virulence traits and population genomics of the black yeast Aureobasidium melanogenum.</title>
        <authorList>
            <person name="Cernosa A."/>
            <person name="Sun X."/>
            <person name="Gostincar C."/>
            <person name="Fang C."/>
            <person name="Gunde-Cimerman N."/>
            <person name="Song Z."/>
        </authorList>
    </citation>
    <scope>NUCLEOTIDE SEQUENCE</scope>
    <source>
        <strain evidence="14">EXF-9911</strain>
    </source>
</reference>
<comment type="pathway">
    <text evidence="7">Aromatic compound metabolism; phenylacetate degradation.</text>
</comment>
<evidence type="ECO:0000259" key="11">
    <source>
        <dbReference type="Pfam" id="PF14225"/>
    </source>
</evidence>
<dbReference type="GO" id="GO:0020037">
    <property type="term" value="F:heme binding"/>
    <property type="evidence" value="ECO:0007669"/>
    <property type="project" value="InterPro"/>
</dbReference>
<feature type="domain" description="Tubulin-folding cofactor D ARM repeats" evidence="13">
    <location>
        <begin position="2744"/>
        <end position="2858"/>
    </location>
</feature>
<gene>
    <name evidence="14" type="ORF">KCU76_g7428</name>
</gene>
<feature type="compositionally biased region" description="Polar residues" evidence="9">
    <location>
        <begin position="288"/>
        <end position="301"/>
    </location>
</feature>
<dbReference type="InterPro" id="IPR039867">
    <property type="entry name" value="Furry/Tao3/Mor2"/>
</dbReference>
<dbReference type="InterPro" id="IPR016024">
    <property type="entry name" value="ARM-type_fold"/>
</dbReference>
<feature type="region of interest" description="Disordered" evidence="9">
    <location>
        <begin position="153"/>
        <end position="179"/>
    </location>
</feature>